<proteinExistence type="predicted"/>
<reference evidence="1 2" key="1">
    <citation type="submission" date="2020-02" db="EMBL/GenBank/DDBJ databases">
        <title>Draft genome sequence of Haematococcus lacustris strain NIES-144.</title>
        <authorList>
            <person name="Morimoto D."/>
            <person name="Nakagawa S."/>
            <person name="Yoshida T."/>
            <person name="Sawayama S."/>
        </authorList>
    </citation>
    <scope>NUCLEOTIDE SEQUENCE [LARGE SCALE GENOMIC DNA]</scope>
    <source>
        <strain evidence="1 2">NIES-144</strain>
    </source>
</reference>
<dbReference type="AlphaFoldDB" id="A0A699ZM21"/>
<comment type="caution">
    <text evidence="1">The sequence shown here is derived from an EMBL/GenBank/DDBJ whole genome shotgun (WGS) entry which is preliminary data.</text>
</comment>
<sequence length="157" mass="16566">MVSLACNESLKGPCRFPCRPSSALICSLNSCSKAATPGDTCECNLAGPAVLVATPPCPSFPMCYHRLSQLPLLRVHVPLRSMLLAAAVCQQRHCGHPHWPGTGESEGSGCLGAQHLSPQPWAFIAVDPYKTVWSACVECLGAQRAPTPAEGQEAGWG</sequence>
<keyword evidence="2" id="KW-1185">Reference proteome</keyword>
<evidence type="ECO:0000313" key="2">
    <source>
        <dbReference type="Proteomes" id="UP000485058"/>
    </source>
</evidence>
<name>A0A699ZM21_HAELA</name>
<gene>
    <name evidence="1" type="ORF">HaLaN_13336</name>
</gene>
<organism evidence="1 2">
    <name type="scientific">Haematococcus lacustris</name>
    <name type="common">Green alga</name>
    <name type="synonym">Haematococcus pluvialis</name>
    <dbReference type="NCBI Taxonomy" id="44745"/>
    <lineage>
        <taxon>Eukaryota</taxon>
        <taxon>Viridiplantae</taxon>
        <taxon>Chlorophyta</taxon>
        <taxon>core chlorophytes</taxon>
        <taxon>Chlorophyceae</taxon>
        <taxon>CS clade</taxon>
        <taxon>Chlamydomonadales</taxon>
        <taxon>Haematococcaceae</taxon>
        <taxon>Haematococcus</taxon>
    </lineage>
</organism>
<evidence type="ECO:0000313" key="1">
    <source>
        <dbReference type="EMBL" id="GFH16832.1"/>
    </source>
</evidence>
<dbReference type="EMBL" id="BLLF01001057">
    <property type="protein sequence ID" value="GFH16832.1"/>
    <property type="molecule type" value="Genomic_DNA"/>
</dbReference>
<accession>A0A699ZM21</accession>
<dbReference type="Proteomes" id="UP000485058">
    <property type="component" value="Unassembled WGS sequence"/>
</dbReference>
<protein>
    <submittedName>
        <fullName evidence="1">Uncharacterized protein</fullName>
    </submittedName>
</protein>